<feature type="transmembrane region" description="Helical" evidence="5">
    <location>
        <begin position="156"/>
        <end position="174"/>
    </location>
</feature>
<dbReference type="InterPro" id="IPR011701">
    <property type="entry name" value="MFS"/>
</dbReference>
<evidence type="ECO:0000256" key="2">
    <source>
        <dbReference type="ARBA" id="ARBA00022692"/>
    </source>
</evidence>
<feature type="transmembrane region" description="Helical" evidence="5">
    <location>
        <begin position="305"/>
        <end position="330"/>
    </location>
</feature>
<dbReference type="Pfam" id="PF07690">
    <property type="entry name" value="MFS_1"/>
    <property type="match status" value="2"/>
</dbReference>
<feature type="transmembrane region" description="Helical" evidence="5">
    <location>
        <begin position="367"/>
        <end position="386"/>
    </location>
</feature>
<organism evidence="7 8">
    <name type="scientific">Phycicoccus sonneratiae</name>
    <dbReference type="NCBI Taxonomy" id="2807628"/>
    <lineage>
        <taxon>Bacteria</taxon>
        <taxon>Bacillati</taxon>
        <taxon>Actinomycetota</taxon>
        <taxon>Actinomycetes</taxon>
        <taxon>Micrococcales</taxon>
        <taxon>Intrasporangiaceae</taxon>
        <taxon>Phycicoccus</taxon>
    </lineage>
</organism>
<keyword evidence="2 5" id="KW-0812">Transmembrane</keyword>
<gene>
    <name evidence="7" type="ORF">JQN70_17225</name>
</gene>
<dbReference type="InterPro" id="IPR036259">
    <property type="entry name" value="MFS_trans_sf"/>
</dbReference>
<dbReference type="PANTHER" id="PTHR23534:SF1">
    <property type="entry name" value="MAJOR FACILITATOR SUPERFAMILY PROTEIN"/>
    <property type="match status" value="1"/>
</dbReference>
<keyword evidence="4 5" id="KW-0472">Membrane</keyword>
<reference evidence="7" key="1">
    <citation type="submission" date="2021-02" db="EMBL/GenBank/DDBJ databases">
        <title>Phycicoccus sp. MQZ13P-5T, whole genome shotgun sequence.</title>
        <authorList>
            <person name="Tuo L."/>
        </authorList>
    </citation>
    <scope>NUCLEOTIDE SEQUENCE</scope>
    <source>
        <strain evidence="7">MQZ13P-5</strain>
    </source>
</reference>
<evidence type="ECO:0000256" key="5">
    <source>
        <dbReference type="SAM" id="Phobius"/>
    </source>
</evidence>
<dbReference type="PANTHER" id="PTHR23534">
    <property type="entry name" value="MFS PERMEASE"/>
    <property type="match status" value="1"/>
</dbReference>
<accession>A0ABS2CQI2</accession>
<feature type="transmembrane region" description="Helical" evidence="5">
    <location>
        <begin position="28"/>
        <end position="47"/>
    </location>
</feature>
<comment type="subcellular location">
    <subcellularLocation>
        <location evidence="1">Cell membrane</location>
        <topology evidence="1">Multi-pass membrane protein</topology>
    </subcellularLocation>
</comment>
<feature type="domain" description="Major facilitator superfamily (MFS) profile" evidence="6">
    <location>
        <begin position="210"/>
        <end position="400"/>
    </location>
</feature>
<dbReference type="Proteomes" id="UP001430172">
    <property type="component" value="Unassembled WGS sequence"/>
</dbReference>
<feature type="transmembrane region" description="Helical" evidence="5">
    <location>
        <begin position="59"/>
        <end position="76"/>
    </location>
</feature>
<protein>
    <submittedName>
        <fullName evidence="7">MFS transporter</fullName>
    </submittedName>
</protein>
<feature type="transmembrane region" description="Helical" evidence="5">
    <location>
        <begin position="82"/>
        <end position="98"/>
    </location>
</feature>
<dbReference type="EMBL" id="JAFDVD010000021">
    <property type="protein sequence ID" value="MBM6402141.1"/>
    <property type="molecule type" value="Genomic_DNA"/>
</dbReference>
<name>A0ABS2CQI2_9MICO</name>
<dbReference type="InterPro" id="IPR020846">
    <property type="entry name" value="MFS_dom"/>
</dbReference>
<feature type="transmembrane region" description="Helical" evidence="5">
    <location>
        <begin position="246"/>
        <end position="267"/>
    </location>
</feature>
<dbReference type="PROSITE" id="PS50850">
    <property type="entry name" value="MFS"/>
    <property type="match status" value="1"/>
</dbReference>
<feature type="transmembrane region" description="Helical" evidence="5">
    <location>
        <begin position="119"/>
        <end position="136"/>
    </location>
</feature>
<dbReference type="SUPFAM" id="SSF103473">
    <property type="entry name" value="MFS general substrate transporter"/>
    <property type="match status" value="1"/>
</dbReference>
<comment type="caution">
    <text evidence="7">The sequence shown here is derived from an EMBL/GenBank/DDBJ whole genome shotgun (WGS) entry which is preliminary data.</text>
</comment>
<evidence type="ECO:0000256" key="3">
    <source>
        <dbReference type="ARBA" id="ARBA00022989"/>
    </source>
</evidence>
<dbReference type="Gene3D" id="1.20.1250.20">
    <property type="entry name" value="MFS general substrate transporter like domains"/>
    <property type="match status" value="2"/>
</dbReference>
<keyword evidence="3 5" id="KW-1133">Transmembrane helix</keyword>
<evidence type="ECO:0000256" key="4">
    <source>
        <dbReference type="ARBA" id="ARBA00023136"/>
    </source>
</evidence>
<keyword evidence="8" id="KW-1185">Reference proteome</keyword>
<evidence type="ECO:0000313" key="8">
    <source>
        <dbReference type="Proteomes" id="UP001430172"/>
    </source>
</evidence>
<sequence>MLGGVGLSAGVAVGALLAEEVSGSARYAGLGGTFQVLGAALVAVPMARVMAARGRRPGLVLGYALAAVGAVGLVTAGIVRNFPLLLVASLLFGGATASNSQSRYAAADLALPHRRARDLSIVVWATTVGSVLGPNLVGPSAPVADALGLPRLTGPFVFSLVGLLLAIGVVALRLRPDPLVEARRRALDEGDEAGEPTHGSVVRGLRVAFSRPMARLGILTLALGHGVMVSVMVMTPLHMHHGNADLTVIGFVISIHILGMFAFSPLTGMAVDRLGGRSVALLGAGILSAATLLASASPMGESGTLVAGLFLLGLGWSCTLVAGSTLLTNAVPAAERPGAQGASDLLMGLAAGGGGAVAGVIVDRVSFHALALTSLTFALAIGVLAVTTRLPADPPAPATA</sequence>
<evidence type="ECO:0000313" key="7">
    <source>
        <dbReference type="EMBL" id="MBM6402141.1"/>
    </source>
</evidence>
<evidence type="ECO:0000259" key="6">
    <source>
        <dbReference type="PROSITE" id="PS50850"/>
    </source>
</evidence>
<feature type="transmembrane region" description="Helical" evidence="5">
    <location>
        <begin position="213"/>
        <end position="234"/>
    </location>
</feature>
<proteinExistence type="predicted"/>
<feature type="transmembrane region" description="Helical" evidence="5">
    <location>
        <begin position="279"/>
        <end position="299"/>
    </location>
</feature>
<evidence type="ECO:0000256" key="1">
    <source>
        <dbReference type="ARBA" id="ARBA00004651"/>
    </source>
</evidence>